<organism evidence="2">
    <name type="scientific">viral metagenome</name>
    <dbReference type="NCBI Taxonomy" id="1070528"/>
    <lineage>
        <taxon>unclassified sequences</taxon>
        <taxon>metagenomes</taxon>
        <taxon>organismal metagenomes</taxon>
    </lineage>
</organism>
<accession>A0A6C0KIH2</accession>
<reference evidence="2" key="1">
    <citation type="journal article" date="2020" name="Nature">
        <title>Giant virus diversity and host interactions through global metagenomics.</title>
        <authorList>
            <person name="Schulz F."/>
            <person name="Roux S."/>
            <person name="Paez-Espino D."/>
            <person name="Jungbluth S."/>
            <person name="Walsh D.A."/>
            <person name="Denef V.J."/>
            <person name="McMahon K.D."/>
            <person name="Konstantinidis K.T."/>
            <person name="Eloe-Fadrosh E.A."/>
            <person name="Kyrpides N.C."/>
            <person name="Woyke T."/>
        </authorList>
    </citation>
    <scope>NUCLEOTIDE SEQUENCE</scope>
    <source>
        <strain evidence="2">GVMAG-S-3300011013-78</strain>
    </source>
</reference>
<proteinExistence type="predicted"/>
<name>A0A6C0KIH2_9ZZZZ</name>
<dbReference type="AlphaFoldDB" id="A0A6C0KIH2"/>
<sequence length="160" mass="18922">MNNNQLKNFKYQTLLLNNQLSIQDKEIENNTTINAFLEREKLTNKNAPWSKLNKSEKIKILYEFAEEYCIENTFNSEQINDLKSYLKTALERKKIQRIKDINYDKITGKVKSIPGLVYSKLTHKFTLKNTDKKQSTVKNLPSKKKLQAMKKKKFNKNDKE</sequence>
<feature type="compositionally biased region" description="Basic residues" evidence="1">
    <location>
        <begin position="141"/>
        <end position="154"/>
    </location>
</feature>
<evidence type="ECO:0000256" key="1">
    <source>
        <dbReference type="SAM" id="MobiDB-lite"/>
    </source>
</evidence>
<dbReference type="EMBL" id="MN740876">
    <property type="protein sequence ID" value="QHU16094.1"/>
    <property type="molecule type" value="Genomic_DNA"/>
</dbReference>
<feature type="region of interest" description="Disordered" evidence="1">
    <location>
        <begin position="132"/>
        <end position="160"/>
    </location>
</feature>
<protein>
    <submittedName>
        <fullName evidence="2">Uncharacterized protein</fullName>
    </submittedName>
</protein>
<evidence type="ECO:0000313" key="2">
    <source>
        <dbReference type="EMBL" id="QHU16094.1"/>
    </source>
</evidence>